<evidence type="ECO:0000313" key="3">
    <source>
        <dbReference type="Proteomes" id="UP000024547"/>
    </source>
</evidence>
<protein>
    <submittedName>
        <fullName evidence="2">Uncharacterized protein</fullName>
    </submittedName>
</protein>
<gene>
    <name evidence="2" type="ORF">HY36_08620</name>
</gene>
<keyword evidence="1" id="KW-0812">Transmembrane</keyword>
<dbReference type="EMBL" id="AWFH01000056">
    <property type="protein sequence ID" value="KCZ58433.1"/>
    <property type="molecule type" value="Genomic_DNA"/>
</dbReference>
<keyword evidence="1" id="KW-1133">Transmembrane helix</keyword>
<keyword evidence="1" id="KW-0472">Membrane</keyword>
<keyword evidence="3" id="KW-1185">Reference proteome</keyword>
<proteinExistence type="predicted"/>
<dbReference type="AlphaFoldDB" id="A0A059DXW3"/>
<sequence>MQASLIRRFWKLTIMFEEKKNKNSKSWRLTLFGFPPVVNAYLVLTLIFLIALIFTSIWADHTGGDRITSLFAALLDLMKLVVGAAFGALTANFAVKR</sequence>
<evidence type="ECO:0000313" key="2">
    <source>
        <dbReference type="EMBL" id="KCZ58433.1"/>
    </source>
</evidence>
<reference evidence="2 3" key="1">
    <citation type="journal article" date="2014" name="Antonie Van Leeuwenhoek">
        <title>Hyphomonas beringensis sp. nov. and Hyphomonas chukchiensis sp. nov., isolated from surface seawater of the Bering Sea and Chukchi Sea.</title>
        <authorList>
            <person name="Li C."/>
            <person name="Lai Q."/>
            <person name="Li G."/>
            <person name="Dong C."/>
            <person name="Wang J."/>
            <person name="Liao Y."/>
            <person name="Shao Z."/>
        </authorList>
    </citation>
    <scope>NUCLEOTIDE SEQUENCE [LARGE SCALE GENOMIC DNA]</scope>
    <source>
        <strain evidence="2 3">22II1-22F38</strain>
    </source>
</reference>
<comment type="caution">
    <text evidence="2">The sequence shown here is derived from an EMBL/GenBank/DDBJ whole genome shotgun (WGS) entry which is preliminary data.</text>
</comment>
<evidence type="ECO:0000256" key="1">
    <source>
        <dbReference type="SAM" id="Phobius"/>
    </source>
</evidence>
<feature type="transmembrane region" description="Helical" evidence="1">
    <location>
        <begin position="29"/>
        <end position="58"/>
    </location>
</feature>
<feature type="transmembrane region" description="Helical" evidence="1">
    <location>
        <begin position="70"/>
        <end position="95"/>
    </location>
</feature>
<dbReference type="Proteomes" id="UP000024547">
    <property type="component" value="Unassembled WGS sequence"/>
</dbReference>
<accession>A0A059DXW3</accession>
<organism evidence="2 3">
    <name type="scientific">Hyphomonas atlantica</name>
    <dbReference type="NCBI Taxonomy" id="1280948"/>
    <lineage>
        <taxon>Bacteria</taxon>
        <taxon>Pseudomonadati</taxon>
        <taxon>Pseudomonadota</taxon>
        <taxon>Alphaproteobacteria</taxon>
        <taxon>Hyphomonadales</taxon>
        <taxon>Hyphomonadaceae</taxon>
        <taxon>Hyphomonas</taxon>
    </lineage>
</organism>
<name>A0A059DXW3_9PROT</name>